<keyword evidence="3 5" id="KW-0238">DNA-binding</keyword>
<evidence type="ECO:0000256" key="2">
    <source>
        <dbReference type="ARBA" id="ARBA00023015"/>
    </source>
</evidence>
<dbReference type="SUPFAM" id="SSF46894">
    <property type="entry name" value="C-terminal effector domain of the bipartite response regulators"/>
    <property type="match status" value="1"/>
</dbReference>
<keyword evidence="2" id="KW-0805">Transcription regulation</keyword>
<comment type="similarity">
    <text evidence="1">Belongs to the AfsR/DnrI/RedD regulatory family.</text>
</comment>
<dbReference type="Proteomes" id="UP000247892">
    <property type="component" value="Unassembled WGS sequence"/>
</dbReference>
<dbReference type="SUPFAM" id="SSF48452">
    <property type="entry name" value="TPR-like"/>
    <property type="match status" value="2"/>
</dbReference>
<dbReference type="AlphaFoldDB" id="A0A318M1D4"/>
<dbReference type="InterPro" id="IPR011990">
    <property type="entry name" value="TPR-like_helical_dom_sf"/>
</dbReference>
<dbReference type="Pfam" id="PF00486">
    <property type="entry name" value="Trans_reg_C"/>
    <property type="match status" value="1"/>
</dbReference>
<dbReference type="InterPro" id="IPR001867">
    <property type="entry name" value="OmpR/PhoB-type_DNA-bd"/>
</dbReference>
<protein>
    <recommendedName>
        <fullName evidence="6">OmpR/PhoB-type domain-containing protein</fullName>
    </recommendedName>
</protein>
<feature type="DNA-binding region" description="OmpR/PhoB-type" evidence="5">
    <location>
        <begin position="1"/>
        <end position="93"/>
    </location>
</feature>
<dbReference type="CDD" id="cd15831">
    <property type="entry name" value="BTAD"/>
    <property type="match status" value="1"/>
</dbReference>
<dbReference type="Gene3D" id="1.25.40.10">
    <property type="entry name" value="Tetratricopeptide repeat domain"/>
    <property type="match status" value="2"/>
</dbReference>
<dbReference type="FunFam" id="1.25.40.10:FF:000222">
    <property type="entry name" value="SARP family transcriptional regulator"/>
    <property type="match status" value="1"/>
</dbReference>
<dbReference type="InterPro" id="IPR041664">
    <property type="entry name" value="AAA_16"/>
</dbReference>
<keyword evidence="4" id="KW-0804">Transcription</keyword>
<evidence type="ECO:0000313" key="8">
    <source>
        <dbReference type="Proteomes" id="UP000247892"/>
    </source>
</evidence>
<dbReference type="GO" id="GO:0000160">
    <property type="term" value="P:phosphorelay signal transduction system"/>
    <property type="evidence" value="ECO:0007669"/>
    <property type="project" value="InterPro"/>
</dbReference>
<gene>
    <name evidence="7" type="ORF">BA062_13160</name>
</gene>
<dbReference type="PANTHER" id="PTHR35807:SF1">
    <property type="entry name" value="TRANSCRIPTIONAL REGULATOR REDD"/>
    <property type="match status" value="1"/>
</dbReference>
<evidence type="ECO:0000313" key="7">
    <source>
        <dbReference type="EMBL" id="PXY36355.1"/>
    </source>
</evidence>
<evidence type="ECO:0000256" key="5">
    <source>
        <dbReference type="PROSITE-ProRule" id="PRU01091"/>
    </source>
</evidence>
<accession>A0A318M1D4</accession>
<dbReference type="InterPro" id="IPR036388">
    <property type="entry name" value="WH-like_DNA-bd_sf"/>
</dbReference>
<dbReference type="SUPFAM" id="SSF52540">
    <property type="entry name" value="P-loop containing nucleoside triphosphate hydrolases"/>
    <property type="match status" value="1"/>
</dbReference>
<dbReference type="InterPro" id="IPR016032">
    <property type="entry name" value="Sig_transdc_resp-reg_C-effctor"/>
</dbReference>
<evidence type="ECO:0000256" key="3">
    <source>
        <dbReference type="ARBA" id="ARBA00023125"/>
    </source>
</evidence>
<dbReference type="Pfam" id="PF13191">
    <property type="entry name" value="AAA_16"/>
    <property type="match status" value="1"/>
</dbReference>
<dbReference type="InterPro" id="IPR027417">
    <property type="entry name" value="P-loop_NTPase"/>
</dbReference>
<comment type="caution">
    <text evidence="7">The sequence shown here is derived from an EMBL/GenBank/DDBJ whole genome shotgun (WGS) entry which is preliminary data.</text>
</comment>
<evidence type="ECO:0000256" key="4">
    <source>
        <dbReference type="ARBA" id="ARBA00023163"/>
    </source>
</evidence>
<sequence>MHFGVLGPLDVVGDGHRVVLGGPKQRELLAMLVLHVNQVVPAGRLVEALWGAEPPARAEVTLRSHVLHLRQRLAASGGADVLLTRRPGYELRADPGEVDSHRFERLAREGQHALDEGDPERAAGLLREALALWRGPVLDDLGQPAFAQAATARLEELRLVAIENRIAADLALHRHQEVTAELERLVAAHPFREGLAGQLMLALYRSGRQADALDTYASARKRLSTELGLDPGPALAELETAILRHDPALSLPVRVPPGHDREVLPPPDALFAVVRRVPIVGRAAELHRLREHWAAVRDGARRVVLVSGEAGVGKTRLVAEFAHGVGDDAVLLVGRCDPASPVPYGPVAGALRASAAAGPVAAGAPVAVRERLASLLDGSAGPRELRTEDAADERFALFDAVVWLLDRLAAERPVVLTVEEGEHIDRASSLLLRHLVGHLPKRVLVVVCFRDPPGGRHPALLELLGDLEGLADRFVVHPLTESDLGTLVEGLAGSGTPGNFVGALWRHTGGNPFYATEVVRDLSARGALRADGRWEVPAGVRDVLRHRVHVLPERVRQVVRCAAVLGREVDFDVLARIVDDDEESLIDALDLAVGAGLLVEAGSSWKASYAFPHDLMRDAVYADLAVPRRQRIHVRAARALLARRPGRAQDVIAAAAHLRRAGAAADPLEAADVALRASDEAARLYAWDEAVGHAETAVTILGDAGAPPGRLAEANVRAAMLRLKSSIGYPLAVRHLEYALEAYRVAGDDAAVAAVHSRLGAALCAHHSVLDVPRAIEHFAAAEAGHGEGRAAFHVQRGLALAAMYGLRTELLGTSSQRAVELAAGLGPRELTVPASWGQAWFRFNRGEPQAAEATFEGMWATARDCGDAYLGWMTVNAAALHATEYLLDPTAGREWCRRGLGQSRLDTFAHPHQTVLDQLTLALARAGELAAARATASALSADAVSLRLLLILDGEWERAEATLAKVLAADEAAGDLNDAAVHARWLAGARLLLGAADGAVSALDRALALGVEGPQVPTELSARAELARIHAATDAGKAERHLARCDEIVGGGEDWRGLAGVVELARGAVTGACGQWREGEAAHENAVRIFAEYRLPWHRADALHAWAGLLLAAGRPAEAEARHRESWALYDEIGAAPRWRRPLAPP</sequence>
<dbReference type="PANTHER" id="PTHR35807">
    <property type="entry name" value="TRANSCRIPTIONAL REGULATOR REDD-RELATED"/>
    <property type="match status" value="1"/>
</dbReference>
<dbReference type="RefSeq" id="WP_110336365.1">
    <property type="nucleotide sequence ID" value="NZ_MASU01000005.1"/>
</dbReference>
<dbReference type="InterPro" id="IPR005158">
    <property type="entry name" value="BTAD"/>
</dbReference>
<organism evidence="7 8">
    <name type="scientific">Prauserella flavalba</name>
    <dbReference type="NCBI Taxonomy" id="1477506"/>
    <lineage>
        <taxon>Bacteria</taxon>
        <taxon>Bacillati</taxon>
        <taxon>Actinomycetota</taxon>
        <taxon>Actinomycetes</taxon>
        <taxon>Pseudonocardiales</taxon>
        <taxon>Pseudonocardiaceae</taxon>
        <taxon>Prauserella</taxon>
    </lineage>
</organism>
<dbReference type="EMBL" id="MASU01000005">
    <property type="protein sequence ID" value="PXY36355.1"/>
    <property type="molecule type" value="Genomic_DNA"/>
</dbReference>
<dbReference type="GO" id="GO:0003677">
    <property type="term" value="F:DNA binding"/>
    <property type="evidence" value="ECO:0007669"/>
    <property type="project" value="UniProtKB-UniRule"/>
</dbReference>
<dbReference type="Gene3D" id="1.10.10.10">
    <property type="entry name" value="Winged helix-like DNA-binding domain superfamily/Winged helix DNA-binding domain"/>
    <property type="match status" value="1"/>
</dbReference>
<dbReference type="InterPro" id="IPR051677">
    <property type="entry name" value="AfsR-DnrI-RedD_regulator"/>
</dbReference>
<evidence type="ECO:0000259" key="6">
    <source>
        <dbReference type="PROSITE" id="PS51755"/>
    </source>
</evidence>
<dbReference type="Gene3D" id="3.40.50.300">
    <property type="entry name" value="P-loop containing nucleotide triphosphate hydrolases"/>
    <property type="match status" value="1"/>
</dbReference>
<keyword evidence="8" id="KW-1185">Reference proteome</keyword>
<dbReference type="GO" id="GO:0006355">
    <property type="term" value="P:regulation of DNA-templated transcription"/>
    <property type="evidence" value="ECO:0007669"/>
    <property type="project" value="InterPro"/>
</dbReference>
<dbReference type="SMART" id="SM00862">
    <property type="entry name" value="Trans_reg_C"/>
    <property type="match status" value="1"/>
</dbReference>
<dbReference type="Pfam" id="PF03704">
    <property type="entry name" value="BTAD"/>
    <property type="match status" value="1"/>
</dbReference>
<dbReference type="SMART" id="SM01043">
    <property type="entry name" value="BTAD"/>
    <property type="match status" value="1"/>
</dbReference>
<evidence type="ECO:0000256" key="1">
    <source>
        <dbReference type="ARBA" id="ARBA00005820"/>
    </source>
</evidence>
<reference evidence="7 8" key="1">
    <citation type="submission" date="2016-07" db="EMBL/GenBank/DDBJ databases">
        <title>Draft genome sequence of Prauserella sp. YIM 121212, isolated from alkaline soil.</title>
        <authorList>
            <person name="Ruckert C."/>
            <person name="Albersmeier A."/>
            <person name="Jiang C.-L."/>
            <person name="Jiang Y."/>
            <person name="Kalinowski J."/>
            <person name="Schneider O."/>
            <person name="Winkler A."/>
            <person name="Zotchev S.B."/>
        </authorList>
    </citation>
    <scope>NUCLEOTIDE SEQUENCE [LARGE SCALE GENOMIC DNA]</scope>
    <source>
        <strain evidence="7 8">YIM 121212</strain>
    </source>
</reference>
<name>A0A318M1D4_9PSEU</name>
<dbReference type="OrthoDB" id="8482304at2"/>
<feature type="domain" description="OmpR/PhoB-type" evidence="6">
    <location>
        <begin position="1"/>
        <end position="93"/>
    </location>
</feature>
<dbReference type="PROSITE" id="PS51755">
    <property type="entry name" value="OMPR_PHOB"/>
    <property type="match status" value="1"/>
</dbReference>
<proteinExistence type="inferred from homology"/>